<protein>
    <submittedName>
        <fullName evidence="4">Alpha/beta hydrolase</fullName>
    </submittedName>
</protein>
<organism evidence="4 5">
    <name type="scientific">Aliidiomarina haloalkalitolerans</name>
    <dbReference type="NCBI Taxonomy" id="859059"/>
    <lineage>
        <taxon>Bacteria</taxon>
        <taxon>Pseudomonadati</taxon>
        <taxon>Pseudomonadota</taxon>
        <taxon>Gammaproteobacteria</taxon>
        <taxon>Alteromonadales</taxon>
        <taxon>Idiomarinaceae</taxon>
        <taxon>Aliidiomarina</taxon>
    </lineage>
</organism>
<dbReference type="Proteomes" id="UP000288212">
    <property type="component" value="Unassembled WGS sequence"/>
</dbReference>
<dbReference type="GO" id="GO:0016787">
    <property type="term" value="F:hydrolase activity"/>
    <property type="evidence" value="ECO:0007669"/>
    <property type="project" value="UniProtKB-KW"/>
</dbReference>
<evidence type="ECO:0000256" key="2">
    <source>
        <dbReference type="SAM" id="Phobius"/>
    </source>
</evidence>
<feature type="domain" description="BD-FAE-like" evidence="3">
    <location>
        <begin position="93"/>
        <end position="288"/>
    </location>
</feature>
<gene>
    <name evidence="4" type="ORF">CWE06_07610</name>
</gene>
<evidence type="ECO:0000313" key="4">
    <source>
        <dbReference type="EMBL" id="RUO19890.1"/>
    </source>
</evidence>
<dbReference type="EMBL" id="PIPI01000004">
    <property type="protein sequence ID" value="RUO19890.1"/>
    <property type="molecule type" value="Genomic_DNA"/>
</dbReference>
<dbReference type="InterPro" id="IPR050300">
    <property type="entry name" value="GDXG_lipolytic_enzyme"/>
</dbReference>
<name>A0A432VTX3_9GAMM</name>
<keyword evidence="2" id="KW-1133">Transmembrane helix</keyword>
<dbReference type="Gene3D" id="3.40.50.1820">
    <property type="entry name" value="alpha/beta hydrolase"/>
    <property type="match status" value="1"/>
</dbReference>
<evidence type="ECO:0000259" key="3">
    <source>
        <dbReference type="Pfam" id="PF20434"/>
    </source>
</evidence>
<accession>A0A432VTX3</accession>
<reference evidence="4 5" key="1">
    <citation type="journal article" date="2011" name="Front. Microbiol.">
        <title>Genomic signatures of strain selection and enhancement in Bacillus atrophaeus var. globigii, a historical biowarfare simulant.</title>
        <authorList>
            <person name="Gibbons H.S."/>
            <person name="Broomall S.M."/>
            <person name="McNew L.A."/>
            <person name="Daligault H."/>
            <person name="Chapman C."/>
            <person name="Bruce D."/>
            <person name="Karavis M."/>
            <person name="Krepps M."/>
            <person name="McGregor P.A."/>
            <person name="Hong C."/>
            <person name="Park K.H."/>
            <person name="Akmal A."/>
            <person name="Feldman A."/>
            <person name="Lin J.S."/>
            <person name="Chang W.E."/>
            <person name="Higgs B.W."/>
            <person name="Demirev P."/>
            <person name="Lindquist J."/>
            <person name="Liem A."/>
            <person name="Fochler E."/>
            <person name="Read T.D."/>
            <person name="Tapia R."/>
            <person name="Johnson S."/>
            <person name="Bishop-Lilly K.A."/>
            <person name="Detter C."/>
            <person name="Han C."/>
            <person name="Sozhamannan S."/>
            <person name="Rosenzweig C.N."/>
            <person name="Skowronski E.W."/>
        </authorList>
    </citation>
    <scope>NUCLEOTIDE SEQUENCE [LARGE SCALE GENOMIC DNA]</scope>
    <source>
        <strain evidence="4 5">AK5</strain>
    </source>
</reference>
<keyword evidence="2" id="KW-0812">Transmembrane</keyword>
<evidence type="ECO:0000256" key="1">
    <source>
        <dbReference type="ARBA" id="ARBA00022801"/>
    </source>
</evidence>
<comment type="caution">
    <text evidence="4">The sequence shown here is derived from an EMBL/GenBank/DDBJ whole genome shotgun (WGS) entry which is preliminary data.</text>
</comment>
<sequence length="349" mass="38010">MKTASYQPRQENPIWRDWLWYAALTMALFMALITLILVLGSTIITVRIVLGVSAAGGSVNPVYGLWLRSMKATGPDKTVIYRTVNNQELYAAIYKPEPSNGTAPVLLYIHGGGFMTGSFVETDADLRWFADQGWLVISVEYRLWTNETATWNKAPEDVACALAWVQSNAANYGGDAERLSLLGDSAGGNLAINLANAAALGLVDSDCGPVQTPAAVVVQYPAVDPLAIYEHGYPVSGFEPRMLVSGYIGGDPYVFPDRVRAVSSYTYLSNMAPPTLILSPENDGLVPSWSVLRFSDEARIAGADVELVRIPFASHVYNQIAVNSIGNQARRSITQRYLLERGLGPERSQ</sequence>
<dbReference type="InterPro" id="IPR029058">
    <property type="entry name" value="AB_hydrolase_fold"/>
</dbReference>
<dbReference type="AlphaFoldDB" id="A0A432VTX3"/>
<dbReference type="SUPFAM" id="SSF53474">
    <property type="entry name" value="alpha/beta-Hydrolases"/>
    <property type="match status" value="1"/>
</dbReference>
<feature type="transmembrane region" description="Helical" evidence="2">
    <location>
        <begin position="18"/>
        <end position="39"/>
    </location>
</feature>
<keyword evidence="5" id="KW-1185">Reference proteome</keyword>
<dbReference type="InterPro" id="IPR049492">
    <property type="entry name" value="BD-FAE-like_dom"/>
</dbReference>
<evidence type="ECO:0000313" key="5">
    <source>
        <dbReference type="Proteomes" id="UP000288212"/>
    </source>
</evidence>
<proteinExistence type="predicted"/>
<dbReference type="RefSeq" id="WP_126792765.1">
    <property type="nucleotide sequence ID" value="NZ_PIPI01000004.1"/>
</dbReference>
<dbReference type="Pfam" id="PF20434">
    <property type="entry name" value="BD-FAE"/>
    <property type="match status" value="1"/>
</dbReference>
<dbReference type="PANTHER" id="PTHR48081">
    <property type="entry name" value="AB HYDROLASE SUPERFAMILY PROTEIN C4A8.06C"/>
    <property type="match status" value="1"/>
</dbReference>
<keyword evidence="2" id="KW-0472">Membrane</keyword>
<keyword evidence="1 4" id="KW-0378">Hydrolase</keyword>
<dbReference type="OrthoDB" id="9775851at2"/>